<reference evidence="10 11" key="1">
    <citation type="journal article" date="2016" name="Nat. Commun.">
        <title>Thousands of microbial genomes shed light on interconnected biogeochemical processes in an aquifer system.</title>
        <authorList>
            <person name="Anantharaman K."/>
            <person name="Brown C.T."/>
            <person name="Hug L.A."/>
            <person name="Sharon I."/>
            <person name="Castelle C.J."/>
            <person name="Probst A.J."/>
            <person name="Thomas B.C."/>
            <person name="Singh A."/>
            <person name="Wilkins M.J."/>
            <person name="Karaoz U."/>
            <person name="Brodie E.L."/>
            <person name="Williams K.H."/>
            <person name="Hubbard S.S."/>
            <person name="Banfield J.F."/>
        </authorList>
    </citation>
    <scope>NUCLEOTIDE SEQUENCE [LARGE SCALE GENOMIC DNA]</scope>
</reference>
<comment type="caution">
    <text evidence="10">The sequence shown here is derived from an EMBL/GenBank/DDBJ whole genome shotgun (WGS) entry which is preliminary data.</text>
</comment>
<dbReference type="Pfam" id="PF00664">
    <property type="entry name" value="ABC_membrane"/>
    <property type="match status" value="1"/>
</dbReference>
<evidence type="ECO:0008006" key="12">
    <source>
        <dbReference type="Google" id="ProtNLM"/>
    </source>
</evidence>
<feature type="transmembrane region" description="Helical" evidence="7">
    <location>
        <begin position="23"/>
        <end position="45"/>
    </location>
</feature>
<dbReference type="InterPro" id="IPR003593">
    <property type="entry name" value="AAA+_ATPase"/>
</dbReference>
<dbReference type="SUPFAM" id="SSF90123">
    <property type="entry name" value="ABC transporter transmembrane region"/>
    <property type="match status" value="1"/>
</dbReference>
<evidence type="ECO:0000256" key="7">
    <source>
        <dbReference type="SAM" id="Phobius"/>
    </source>
</evidence>
<feature type="transmembrane region" description="Helical" evidence="7">
    <location>
        <begin position="251"/>
        <end position="269"/>
    </location>
</feature>
<keyword evidence="4" id="KW-0067">ATP-binding</keyword>
<dbReference type="GO" id="GO:0005524">
    <property type="term" value="F:ATP binding"/>
    <property type="evidence" value="ECO:0007669"/>
    <property type="project" value="UniProtKB-KW"/>
</dbReference>
<evidence type="ECO:0000256" key="6">
    <source>
        <dbReference type="ARBA" id="ARBA00023136"/>
    </source>
</evidence>
<dbReference type="EMBL" id="MFIA01000039">
    <property type="protein sequence ID" value="OGF81539.1"/>
    <property type="molecule type" value="Genomic_DNA"/>
</dbReference>
<keyword evidence="5 7" id="KW-1133">Transmembrane helix</keyword>
<feature type="transmembrane region" description="Helical" evidence="7">
    <location>
        <begin position="155"/>
        <end position="176"/>
    </location>
</feature>
<gene>
    <name evidence="10" type="ORF">A2924_03425</name>
</gene>
<feature type="transmembrane region" description="Helical" evidence="7">
    <location>
        <begin position="127"/>
        <end position="149"/>
    </location>
</feature>
<dbReference type="Pfam" id="PF00005">
    <property type="entry name" value="ABC_tran"/>
    <property type="match status" value="1"/>
</dbReference>
<feature type="domain" description="ABC transmembrane type-1" evidence="9">
    <location>
        <begin position="25"/>
        <end position="304"/>
    </location>
</feature>
<feature type="transmembrane region" description="Helical" evidence="7">
    <location>
        <begin position="275"/>
        <end position="295"/>
    </location>
</feature>
<feature type="transmembrane region" description="Helical" evidence="7">
    <location>
        <begin position="57"/>
        <end position="76"/>
    </location>
</feature>
<organism evidence="10 11">
    <name type="scientific">Candidatus Giovannonibacteria bacterium RIFCSPLOWO2_01_FULL_44_16</name>
    <dbReference type="NCBI Taxonomy" id="1798348"/>
    <lineage>
        <taxon>Bacteria</taxon>
        <taxon>Candidatus Giovannoniibacteriota</taxon>
    </lineage>
</organism>
<proteinExistence type="predicted"/>
<sequence>MKKENLMKGWQIILKYLQPHKRAVFVLSVLSVVSAFSNAAVPYLAGKIIDMITTSSVYYFIGAWLLIRAAGSVMDWRSALMRDELEGLLESEYLTQGHGKLLLLPLSFHKTHKMGEVANRISRASNWLTNIVGSVAINLLPQFLSIIFALCFAFYIQPILALVLLAGVVIYCLILFRTAPRIANMSLTMHRAYNIAYGDAYDAVLNVQSVKQATAEKYEQKKLYRNFVTKAFGIWYKIQKLWSRLDFSQKALVVSVQFVVFIFSVSFIQSGQMTIGQLVMFNGYAAMFFGPFVVLGNNWRMMQNGVVALERAENILSLPEEKYLPRNAVILENLKGEIEFKNVSFYYSKKQRNILNDISFKAGIGEKIALVGESGVGKSTLIDLMSGYFWAQSGKIFIDGHNLKNLDLQFLRSNIAVVPQDIILFNDTVKNNIRYGSFGETDGKMKEAAKLAHADEFIENFSKKYEQMAGERGIKLSMGQKQRIALARAFLRNPRILILDEPTSALDAKSEKYIQESLRNLMHGRTTFIIAHRLSTVREADKIIVLDKGAVAEIGNHDELMKKPDGIYRKLYELQVGLV</sequence>
<keyword evidence="2 7" id="KW-0812">Transmembrane</keyword>
<dbReference type="PANTHER" id="PTHR43394:SF1">
    <property type="entry name" value="ATP-BINDING CASSETTE SUB-FAMILY B MEMBER 10, MITOCHONDRIAL"/>
    <property type="match status" value="1"/>
</dbReference>
<evidence type="ECO:0000256" key="4">
    <source>
        <dbReference type="ARBA" id="ARBA00022840"/>
    </source>
</evidence>
<comment type="subcellular location">
    <subcellularLocation>
        <location evidence="1">Cell membrane</location>
        <topology evidence="1">Multi-pass membrane protein</topology>
    </subcellularLocation>
</comment>
<dbReference type="SUPFAM" id="SSF52540">
    <property type="entry name" value="P-loop containing nucleoside triphosphate hydrolases"/>
    <property type="match status" value="1"/>
</dbReference>
<dbReference type="SMART" id="SM00382">
    <property type="entry name" value="AAA"/>
    <property type="match status" value="1"/>
</dbReference>
<evidence type="ECO:0000259" key="9">
    <source>
        <dbReference type="PROSITE" id="PS50929"/>
    </source>
</evidence>
<evidence type="ECO:0000256" key="2">
    <source>
        <dbReference type="ARBA" id="ARBA00022692"/>
    </source>
</evidence>
<dbReference type="Proteomes" id="UP000178046">
    <property type="component" value="Unassembled WGS sequence"/>
</dbReference>
<dbReference type="GO" id="GO:0015421">
    <property type="term" value="F:ABC-type oligopeptide transporter activity"/>
    <property type="evidence" value="ECO:0007669"/>
    <property type="project" value="TreeGrafter"/>
</dbReference>
<dbReference type="PANTHER" id="PTHR43394">
    <property type="entry name" value="ATP-DEPENDENT PERMEASE MDL1, MITOCHONDRIAL"/>
    <property type="match status" value="1"/>
</dbReference>
<dbReference type="FunFam" id="3.40.50.300:FF:000218">
    <property type="entry name" value="Multidrug ABC transporter ATP-binding protein"/>
    <property type="match status" value="1"/>
</dbReference>
<dbReference type="GO" id="GO:0016887">
    <property type="term" value="F:ATP hydrolysis activity"/>
    <property type="evidence" value="ECO:0007669"/>
    <property type="project" value="InterPro"/>
</dbReference>
<evidence type="ECO:0000313" key="11">
    <source>
        <dbReference type="Proteomes" id="UP000178046"/>
    </source>
</evidence>
<dbReference type="AlphaFoldDB" id="A0A1F5X0X1"/>
<dbReference type="InterPro" id="IPR003439">
    <property type="entry name" value="ABC_transporter-like_ATP-bd"/>
</dbReference>
<dbReference type="CDD" id="cd07346">
    <property type="entry name" value="ABC_6TM_exporters"/>
    <property type="match status" value="1"/>
</dbReference>
<evidence type="ECO:0000259" key="8">
    <source>
        <dbReference type="PROSITE" id="PS50893"/>
    </source>
</evidence>
<accession>A0A1F5X0X1</accession>
<name>A0A1F5X0X1_9BACT</name>
<dbReference type="InterPro" id="IPR039421">
    <property type="entry name" value="Type_1_exporter"/>
</dbReference>
<keyword evidence="6 7" id="KW-0472">Membrane</keyword>
<dbReference type="InterPro" id="IPR036640">
    <property type="entry name" value="ABC1_TM_sf"/>
</dbReference>
<dbReference type="InterPro" id="IPR011527">
    <property type="entry name" value="ABC1_TM_dom"/>
</dbReference>
<dbReference type="GO" id="GO:0005886">
    <property type="term" value="C:plasma membrane"/>
    <property type="evidence" value="ECO:0007669"/>
    <property type="project" value="UniProtKB-SubCell"/>
</dbReference>
<evidence type="ECO:0000313" key="10">
    <source>
        <dbReference type="EMBL" id="OGF81539.1"/>
    </source>
</evidence>
<protein>
    <recommendedName>
        <fullName evidence="12">ABC transporter ATP-binding protein</fullName>
    </recommendedName>
</protein>
<dbReference type="Gene3D" id="1.20.1560.10">
    <property type="entry name" value="ABC transporter type 1, transmembrane domain"/>
    <property type="match status" value="1"/>
</dbReference>
<dbReference type="PROSITE" id="PS50893">
    <property type="entry name" value="ABC_TRANSPORTER_2"/>
    <property type="match status" value="1"/>
</dbReference>
<feature type="domain" description="ABC transporter" evidence="8">
    <location>
        <begin position="338"/>
        <end position="573"/>
    </location>
</feature>
<evidence type="ECO:0000256" key="1">
    <source>
        <dbReference type="ARBA" id="ARBA00004651"/>
    </source>
</evidence>
<dbReference type="InterPro" id="IPR027417">
    <property type="entry name" value="P-loop_NTPase"/>
</dbReference>
<dbReference type="Gene3D" id="3.40.50.300">
    <property type="entry name" value="P-loop containing nucleotide triphosphate hydrolases"/>
    <property type="match status" value="1"/>
</dbReference>
<keyword evidence="3" id="KW-0547">Nucleotide-binding</keyword>
<evidence type="ECO:0000256" key="5">
    <source>
        <dbReference type="ARBA" id="ARBA00022989"/>
    </source>
</evidence>
<evidence type="ECO:0000256" key="3">
    <source>
        <dbReference type="ARBA" id="ARBA00022741"/>
    </source>
</evidence>
<dbReference type="PROSITE" id="PS50929">
    <property type="entry name" value="ABC_TM1F"/>
    <property type="match status" value="1"/>
</dbReference>